<evidence type="ECO:0000313" key="3">
    <source>
        <dbReference type="EMBL" id="SDR51159.1"/>
    </source>
</evidence>
<gene>
    <name evidence="3" type="ORF">SAMN05443245_6849</name>
</gene>
<proteinExistence type="predicted"/>
<evidence type="ECO:0000256" key="2">
    <source>
        <dbReference type="SAM" id="Phobius"/>
    </source>
</evidence>
<keyword evidence="2" id="KW-0472">Membrane</keyword>
<dbReference type="AlphaFoldDB" id="A0A1H1JN89"/>
<protein>
    <submittedName>
        <fullName evidence="3">Uncharacterized protein</fullName>
    </submittedName>
</protein>
<keyword evidence="2" id="KW-0812">Transmembrane</keyword>
<keyword evidence="4" id="KW-1185">Reference proteome</keyword>
<dbReference type="EMBL" id="FNKP01000003">
    <property type="protein sequence ID" value="SDR51159.1"/>
    <property type="molecule type" value="Genomic_DNA"/>
</dbReference>
<sequence length="186" mass="20503">MACLPAKTIMKKATEFADLFLKFLSCVAIVCAGIWALYTFRLGGSTDWQDNITLETQILPYRGDLRLLVVHAKSKNPRNTTFELNSALGDTYQLRIRKLTPDAKAGTVFHEDEGDLIASVDLLKLAGDSYEFLPNAEMDDMQTIVLPVDSTVQVITEMKIHTGTTDKNGQPDIDENSTSAVVHIGP</sequence>
<name>A0A1H1JN89_9BURK</name>
<organism evidence="3 4">
    <name type="scientific">Paraburkholderia fungorum</name>
    <dbReference type="NCBI Taxonomy" id="134537"/>
    <lineage>
        <taxon>Bacteria</taxon>
        <taxon>Pseudomonadati</taxon>
        <taxon>Pseudomonadota</taxon>
        <taxon>Betaproteobacteria</taxon>
        <taxon>Burkholderiales</taxon>
        <taxon>Burkholderiaceae</taxon>
        <taxon>Paraburkholderia</taxon>
    </lineage>
</organism>
<keyword evidence="2" id="KW-1133">Transmembrane helix</keyword>
<evidence type="ECO:0000313" key="4">
    <source>
        <dbReference type="Proteomes" id="UP000183487"/>
    </source>
</evidence>
<evidence type="ECO:0000256" key="1">
    <source>
        <dbReference type="SAM" id="MobiDB-lite"/>
    </source>
</evidence>
<accession>A0A1H1JN89</accession>
<feature type="region of interest" description="Disordered" evidence="1">
    <location>
        <begin position="162"/>
        <end position="186"/>
    </location>
</feature>
<feature type="transmembrane region" description="Helical" evidence="2">
    <location>
        <begin position="20"/>
        <end position="40"/>
    </location>
</feature>
<dbReference type="Proteomes" id="UP000183487">
    <property type="component" value="Unassembled WGS sequence"/>
</dbReference>
<reference evidence="4" key="1">
    <citation type="submission" date="2016-10" db="EMBL/GenBank/DDBJ databases">
        <authorList>
            <person name="Varghese N."/>
        </authorList>
    </citation>
    <scope>NUCLEOTIDE SEQUENCE [LARGE SCALE GENOMIC DNA]</scope>
    <source>
        <strain evidence="4">GAS106B</strain>
    </source>
</reference>